<dbReference type="EMBL" id="JAGSXH010000155">
    <property type="protein sequence ID" value="MBS2966485.1"/>
    <property type="molecule type" value="Genomic_DNA"/>
</dbReference>
<evidence type="ECO:0000313" key="2">
    <source>
        <dbReference type="Proteomes" id="UP000677913"/>
    </source>
</evidence>
<dbReference type="Proteomes" id="UP000677913">
    <property type="component" value="Unassembled WGS sequence"/>
</dbReference>
<dbReference type="PANTHER" id="PTHR36441">
    <property type="entry name" value="HYPOTHETICAL CYTOSOLIC PROTEIN"/>
    <property type="match status" value="1"/>
</dbReference>
<dbReference type="SUPFAM" id="SSF103007">
    <property type="entry name" value="Hypothetical protein TT1725"/>
    <property type="match status" value="1"/>
</dbReference>
<dbReference type="Gene3D" id="3.30.70.1120">
    <property type="entry name" value="TT1725-like"/>
    <property type="match status" value="1"/>
</dbReference>
<proteinExistence type="predicted"/>
<organism evidence="1 2">
    <name type="scientific">Actinocrinis puniceicyclus</name>
    <dbReference type="NCBI Taxonomy" id="977794"/>
    <lineage>
        <taxon>Bacteria</taxon>
        <taxon>Bacillati</taxon>
        <taxon>Actinomycetota</taxon>
        <taxon>Actinomycetes</taxon>
        <taxon>Catenulisporales</taxon>
        <taxon>Actinospicaceae</taxon>
        <taxon>Actinocrinis</taxon>
    </lineage>
</organism>
<comment type="caution">
    <text evidence="1">The sequence shown here is derived from an EMBL/GenBank/DDBJ whole genome shotgun (WGS) entry which is preliminary data.</text>
</comment>
<dbReference type="InterPro" id="IPR036746">
    <property type="entry name" value="TT1725-like_sf"/>
</dbReference>
<name>A0A8J7WTI7_9ACTN</name>
<protein>
    <submittedName>
        <fullName evidence="1">DUF503 domain-containing protein</fullName>
    </submittedName>
</protein>
<accession>A0A8J7WTI7</accession>
<dbReference type="AlphaFoldDB" id="A0A8J7WTI7"/>
<keyword evidence="2" id="KW-1185">Reference proteome</keyword>
<gene>
    <name evidence="1" type="ORF">KGA66_25820</name>
</gene>
<dbReference type="Pfam" id="PF04456">
    <property type="entry name" value="DUF503"/>
    <property type="match status" value="1"/>
</dbReference>
<sequence length="98" mass="10836">MFTGTLTIDLLLGDVHSLKEKRGLIRPVLAELNRRPAVGAAEVAAQDLHRRAVLGIAVVAGSHQRVVELLDDCEGAVAWRPEFELLSVRRRVRSDEDD</sequence>
<dbReference type="PANTHER" id="PTHR36441:SF1">
    <property type="entry name" value="DUF503 DOMAIN-CONTAINING PROTEIN"/>
    <property type="match status" value="1"/>
</dbReference>
<dbReference type="InterPro" id="IPR007546">
    <property type="entry name" value="DUF503"/>
</dbReference>
<evidence type="ECO:0000313" key="1">
    <source>
        <dbReference type="EMBL" id="MBS2966485.1"/>
    </source>
</evidence>
<reference evidence="1" key="1">
    <citation type="submission" date="2021-04" db="EMBL/GenBank/DDBJ databases">
        <title>Genome based classification of Actinospica acidithermotolerans sp. nov., an actinobacterium isolated from an Indonesian hot spring.</title>
        <authorList>
            <person name="Kusuma A.B."/>
            <person name="Putra K.E."/>
            <person name="Nafisah S."/>
            <person name="Loh J."/>
            <person name="Nouioui I."/>
            <person name="Goodfellow M."/>
        </authorList>
    </citation>
    <scope>NUCLEOTIDE SEQUENCE</scope>
    <source>
        <strain evidence="1">DSM 45618</strain>
    </source>
</reference>
<dbReference type="RefSeq" id="WP_211471618.1">
    <property type="nucleotide sequence ID" value="NZ_JAGSXH010000155.1"/>
</dbReference>